<dbReference type="PRINTS" id="PR00315">
    <property type="entry name" value="ELONGATNFCT"/>
</dbReference>
<dbReference type="CDD" id="cd03710">
    <property type="entry name" value="BipA_TypA_C"/>
    <property type="match status" value="1"/>
</dbReference>
<keyword evidence="4" id="KW-0648">Protein biosynthesis</keyword>
<dbReference type="Gene3D" id="3.30.70.870">
    <property type="entry name" value="Elongation Factor G (Translational Gtpase), domain 3"/>
    <property type="match status" value="1"/>
</dbReference>
<dbReference type="Gene3D" id="2.40.50.250">
    <property type="entry name" value="bipa protein"/>
    <property type="match status" value="1"/>
</dbReference>
<dbReference type="Pfam" id="PF00009">
    <property type="entry name" value="GTP_EFTU"/>
    <property type="match status" value="1"/>
</dbReference>
<evidence type="ECO:0000256" key="1">
    <source>
        <dbReference type="ARBA" id="ARBA00022741"/>
    </source>
</evidence>
<feature type="domain" description="Tr-type G" evidence="3">
    <location>
        <begin position="86"/>
        <end position="279"/>
    </location>
</feature>
<dbReference type="InterPro" id="IPR027417">
    <property type="entry name" value="P-loop_NTPase"/>
</dbReference>
<dbReference type="InterPro" id="IPR035651">
    <property type="entry name" value="BipA_V"/>
</dbReference>
<proteinExistence type="predicted"/>
<dbReference type="HOGENOM" id="CLU_017016_4_0_1"/>
<dbReference type="KEGG" id="tet:TTHERM_01289150"/>
<protein>
    <submittedName>
        <fullName evidence="4">Elongation factor Tu GTP-binding domain protein</fullName>
    </submittedName>
</protein>
<dbReference type="GO" id="GO:0005829">
    <property type="term" value="C:cytosol"/>
    <property type="evidence" value="ECO:0007669"/>
    <property type="project" value="TreeGrafter"/>
</dbReference>
<evidence type="ECO:0000313" key="4">
    <source>
        <dbReference type="EMBL" id="EAR82153.2"/>
    </source>
</evidence>
<gene>
    <name evidence="4" type="ORF">TTHERM_01289150</name>
</gene>
<dbReference type="EMBL" id="GG662462">
    <property type="protein sequence ID" value="EAR82153.2"/>
    <property type="molecule type" value="Genomic_DNA"/>
</dbReference>
<dbReference type="Proteomes" id="UP000009168">
    <property type="component" value="Unassembled WGS sequence"/>
</dbReference>
<dbReference type="InterPro" id="IPR000795">
    <property type="entry name" value="T_Tr_GTP-bd_dom"/>
</dbReference>
<sequence>MISKQLLQLSRLGKSLRVNSKSYSQLLNNTQSQQISYLVQRQFNQQFSRQLTSFTQIPSYSFALEPQEKVIKNPEILKVLNQSDNTKFRNVAIIAHVDHGKTTLVDTLLKTSGLEHDKSMDSNQLEQEKGITILSKVTGVTFKDYKINIVDTPGHHDFGGEVERIMSMVDGVILLVCATEGPMTQTKFVLKKALKQGLKPIVIINKVDRPTARVKEVESEILDMFIEMEVNEDLLDYPVYYASGREGWAVPSIEEINSPNKNGVACVMDAIVSHVPYPKQQVEGDFQMLISQTESNQYHGKMVIGKILRGQLNVGDKLTSVDSSGNLCENGKVMKIVRRYGMKQMEINTAYAGDIVSVAGFSNSTVAYTLNKYGCLDAVPSIPIDPPIMSVSIATNTSPLAGKDGGQKLTYSQIRQRLQEESENDVALKVQGLDRKDGNSLIVEGRGDLHLGILFENMRREGFEMSLTPPQILFKEINGKQHEPIEKVTIELDPVYSANVIEKLSQRKGVYENCEELSPILHKLSFTVPTRGMIGFRSELLNDTKGTAVLESCFLEYQEHRGALKKNNKGPLICTSEGIVTAYALKTCEKFGQLFIEPGSKVYPGQVIGENQKESEVELNPTKKKELNNIRTKSHEEKIVLQPHRVFSIEEAICYIRDDEIVEVTPKEIRIRKKELDSNVRAKIKRDSKK</sequence>
<dbReference type="InterPro" id="IPR053905">
    <property type="entry name" value="EF-G-like_DII"/>
</dbReference>
<dbReference type="FunFam" id="3.30.70.240:FF:000002">
    <property type="entry name" value="GTP-binding protein TypA"/>
    <property type="match status" value="1"/>
</dbReference>
<dbReference type="Pfam" id="PF22042">
    <property type="entry name" value="EF-G_D2"/>
    <property type="match status" value="1"/>
</dbReference>
<dbReference type="PANTHER" id="PTHR42908">
    <property type="entry name" value="TRANSLATION ELONGATION FACTOR-RELATED"/>
    <property type="match status" value="1"/>
</dbReference>
<dbReference type="Pfam" id="PF21018">
    <property type="entry name" value="BipA_C"/>
    <property type="match status" value="1"/>
</dbReference>
<dbReference type="GeneID" id="7835738"/>
<dbReference type="RefSeq" id="XP_001029817.2">
    <property type="nucleotide sequence ID" value="XM_001029817.2"/>
</dbReference>
<organism evidence="4 5">
    <name type="scientific">Tetrahymena thermophila (strain SB210)</name>
    <dbReference type="NCBI Taxonomy" id="312017"/>
    <lineage>
        <taxon>Eukaryota</taxon>
        <taxon>Sar</taxon>
        <taxon>Alveolata</taxon>
        <taxon>Ciliophora</taxon>
        <taxon>Intramacronucleata</taxon>
        <taxon>Oligohymenophorea</taxon>
        <taxon>Hymenostomatida</taxon>
        <taxon>Tetrahymenina</taxon>
        <taxon>Tetrahymenidae</taxon>
        <taxon>Tetrahymena</taxon>
    </lineage>
</organism>
<dbReference type="InterPro" id="IPR009000">
    <property type="entry name" value="Transl_B-barrel_sf"/>
</dbReference>
<dbReference type="OrthoDB" id="364892at2759"/>
<evidence type="ECO:0000256" key="2">
    <source>
        <dbReference type="ARBA" id="ARBA00023134"/>
    </source>
</evidence>
<dbReference type="Gene3D" id="2.40.30.10">
    <property type="entry name" value="Translation factors"/>
    <property type="match status" value="1"/>
</dbReference>
<dbReference type="InterPro" id="IPR047041">
    <property type="entry name" value="BipA_GTP-bd_dom"/>
</dbReference>
<dbReference type="STRING" id="312017.Q22A26"/>
<keyword evidence="1" id="KW-0547">Nucleotide-binding</keyword>
<dbReference type="InterPro" id="IPR048876">
    <property type="entry name" value="BipA_C"/>
</dbReference>
<dbReference type="SUPFAM" id="SSF52540">
    <property type="entry name" value="P-loop containing nucleoside triphosphate hydrolases"/>
    <property type="match status" value="1"/>
</dbReference>
<dbReference type="FunCoup" id="Q22A26">
    <property type="interactions" value="49"/>
</dbReference>
<accession>Q22A26</accession>
<dbReference type="InterPro" id="IPR042116">
    <property type="entry name" value="TypA/BipA_C"/>
</dbReference>
<reference evidence="5" key="1">
    <citation type="journal article" date="2006" name="PLoS Biol.">
        <title>Macronuclear genome sequence of the ciliate Tetrahymena thermophila, a model eukaryote.</title>
        <authorList>
            <person name="Eisen J.A."/>
            <person name="Coyne R.S."/>
            <person name="Wu M."/>
            <person name="Wu D."/>
            <person name="Thiagarajan M."/>
            <person name="Wortman J.R."/>
            <person name="Badger J.H."/>
            <person name="Ren Q."/>
            <person name="Amedeo P."/>
            <person name="Jones K.M."/>
            <person name="Tallon L.J."/>
            <person name="Delcher A.L."/>
            <person name="Salzberg S.L."/>
            <person name="Silva J.C."/>
            <person name="Haas B.J."/>
            <person name="Majoros W.H."/>
            <person name="Farzad M."/>
            <person name="Carlton J.M."/>
            <person name="Smith R.K. Jr."/>
            <person name="Garg J."/>
            <person name="Pearlman R.E."/>
            <person name="Karrer K.M."/>
            <person name="Sun L."/>
            <person name="Manning G."/>
            <person name="Elde N.C."/>
            <person name="Turkewitz A.P."/>
            <person name="Asai D.J."/>
            <person name="Wilkes D.E."/>
            <person name="Wang Y."/>
            <person name="Cai H."/>
            <person name="Collins K."/>
            <person name="Stewart B.A."/>
            <person name="Lee S.R."/>
            <person name="Wilamowska K."/>
            <person name="Weinberg Z."/>
            <person name="Ruzzo W.L."/>
            <person name="Wloga D."/>
            <person name="Gaertig J."/>
            <person name="Frankel J."/>
            <person name="Tsao C.-C."/>
            <person name="Gorovsky M.A."/>
            <person name="Keeling P.J."/>
            <person name="Waller R.F."/>
            <person name="Patron N.J."/>
            <person name="Cherry J.M."/>
            <person name="Stover N.A."/>
            <person name="Krieger C.J."/>
            <person name="del Toro C."/>
            <person name="Ryder H.F."/>
            <person name="Williamson S.C."/>
            <person name="Barbeau R.A."/>
            <person name="Hamilton E.P."/>
            <person name="Orias E."/>
        </authorList>
    </citation>
    <scope>NUCLEOTIDE SEQUENCE [LARGE SCALE GENOMIC DNA]</scope>
    <source>
        <strain evidence="5">SB210</strain>
    </source>
</reference>
<dbReference type="CDD" id="cd01891">
    <property type="entry name" value="TypA_BipA"/>
    <property type="match status" value="1"/>
</dbReference>
<dbReference type="Gene3D" id="3.30.70.240">
    <property type="match status" value="1"/>
</dbReference>
<keyword evidence="4" id="KW-0251">Elongation factor</keyword>
<keyword evidence="5" id="KW-1185">Reference proteome</keyword>
<dbReference type="InParanoid" id="Q22A26"/>
<dbReference type="SUPFAM" id="SSF54980">
    <property type="entry name" value="EF-G C-terminal domain-like"/>
    <property type="match status" value="2"/>
</dbReference>
<dbReference type="GO" id="GO:0003746">
    <property type="term" value="F:translation elongation factor activity"/>
    <property type="evidence" value="ECO:0007669"/>
    <property type="project" value="UniProtKB-KW"/>
</dbReference>
<dbReference type="GO" id="GO:1990904">
    <property type="term" value="C:ribonucleoprotein complex"/>
    <property type="evidence" value="ECO:0007669"/>
    <property type="project" value="TreeGrafter"/>
</dbReference>
<dbReference type="GO" id="GO:0005525">
    <property type="term" value="F:GTP binding"/>
    <property type="evidence" value="ECO:0007669"/>
    <property type="project" value="UniProtKB-KW"/>
</dbReference>
<evidence type="ECO:0000313" key="5">
    <source>
        <dbReference type="Proteomes" id="UP000009168"/>
    </source>
</evidence>
<evidence type="ECO:0000259" key="3">
    <source>
        <dbReference type="PROSITE" id="PS51722"/>
    </source>
</evidence>
<dbReference type="PANTHER" id="PTHR42908:SF8">
    <property type="entry name" value="TR-TYPE G DOMAIN-CONTAINING PROTEIN"/>
    <property type="match status" value="1"/>
</dbReference>
<dbReference type="PROSITE" id="PS00301">
    <property type="entry name" value="G_TR_1"/>
    <property type="match status" value="1"/>
</dbReference>
<dbReference type="GO" id="GO:0003924">
    <property type="term" value="F:GTPase activity"/>
    <property type="evidence" value="ECO:0007669"/>
    <property type="project" value="InterPro"/>
</dbReference>
<dbReference type="InterPro" id="IPR031157">
    <property type="entry name" value="G_TR_CS"/>
</dbReference>
<dbReference type="NCBIfam" id="TIGR00231">
    <property type="entry name" value="small_GTP"/>
    <property type="match status" value="1"/>
</dbReference>
<dbReference type="InterPro" id="IPR005225">
    <property type="entry name" value="Small_GTP-bd"/>
</dbReference>
<dbReference type="Pfam" id="PF00679">
    <property type="entry name" value="EFG_C"/>
    <property type="match status" value="1"/>
</dbReference>
<dbReference type="AlphaFoldDB" id="Q22A26"/>
<dbReference type="InterPro" id="IPR035647">
    <property type="entry name" value="EFG_III/V"/>
</dbReference>
<dbReference type="SUPFAM" id="SSF50447">
    <property type="entry name" value="Translation proteins"/>
    <property type="match status" value="1"/>
</dbReference>
<keyword evidence="2" id="KW-0342">GTP-binding</keyword>
<dbReference type="eggNOG" id="KOG0462">
    <property type="taxonomic scope" value="Eukaryota"/>
</dbReference>
<name>Q22A26_TETTS</name>
<dbReference type="PROSITE" id="PS51722">
    <property type="entry name" value="G_TR_2"/>
    <property type="match status" value="1"/>
</dbReference>
<dbReference type="Gene3D" id="3.40.50.300">
    <property type="entry name" value="P-loop containing nucleotide triphosphate hydrolases"/>
    <property type="match status" value="1"/>
</dbReference>
<dbReference type="InterPro" id="IPR000640">
    <property type="entry name" value="EFG_V-like"/>
</dbReference>